<dbReference type="InterPro" id="IPR022764">
    <property type="entry name" value="Peptidase_S54_rhomboid_dom"/>
</dbReference>
<protein>
    <submittedName>
        <fullName evidence="7">Rhomboid family intramembrane serine protease</fullName>
    </submittedName>
</protein>
<proteinExistence type="predicted"/>
<keyword evidence="2 5" id="KW-0812">Transmembrane</keyword>
<evidence type="ECO:0000256" key="2">
    <source>
        <dbReference type="ARBA" id="ARBA00022692"/>
    </source>
</evidence>
<gene>
    <name evidence="7" type="ORF">GCM10009668_21110</name>
</gene>
<comment type="subcellular location">
    <subcellularLocation>
        <location evidence="1">Membrane</location>
        <topology evidence="1">Multi-pass membrane protein</topology>
    </subcellularLocation>
</comment>
<reference evidence="7 8" key="1">
    <citation type="journal article" date="2019" name="Int. J. Syst. Evol. Microbiol.">
        <title>The Global Catalogue of Microorganisms (GCM) 10K type strain sequencing project: providing services to taxonomists for standard genome sequencing and annotation.</title>
        <authorList>
            <consortium name="The Broad Institute Genomics Platform"/>
            <consortium name="The Broad Institute Genome Sequencing Center for Infectious Disease"/>
            <person name="Wu L."/>
            <person name="Ma J."/>
        </authorList>
    </citation>
    <scope>NUCLEOTIDE SEQUENCE [LARGE SCALE GENOMIC DNA]</scope>
    <source>
        <strain evidence="7 8">JCM 13008</strain>
    </source>
</reference>
<evidence type="ECO:0000256" key="4">
    <source>
        <dbReference type="ARBA" id="ARBA00023136"/>
    </source>
</evidence>
<name>A0ABN1TU56_9ACTN</name>
<keyword evidence="3 5" id="KW-1133">Transmembrane helix</keyword>
<dbReference type="GO" id="GO:0008233">
    <property type="term" value="F:peptidase activity"/>
    <property type="evidence" value="ECO:0007669"/>
    <property type="project" value="UniProtKB-KW"/>
</dbReference>
<feature type="transmembrane region" description="Helical" evidence="5">
    <location>
        <begin position="171"/>
        <end position="191"/>
    </location>
</feature>
<evidence type="ECO:0000256" key="3">
    <source>
        <dbReference type="ARBA" id="ARBA00022989"/>
    </source>
</evidence>
<comment type="caution">
    <text evidence="7">The sequence shown here is derived from an EMBL/GenBank/DDBJ whole genome shotgun (WGS) entry which is preliminary data.</text>
</comment>
<keyword evidence="8" id="KW-1185">Reference proteome</keyword>
<dbReference type="Pfam" id="PF01694">
    <property type="entry name" value="Rhomboid"/>
    <property type="match status" value="1"/>
</dbReference>
<dbReference type="SUPFAM" id="SSF144091">
    <property type="entry name" value="Rhomboid-like"/>
    <property type="match status" value="1"/>
</dbReference>
<dbReference type="EMBL" id="BAAALG010000008">
    <property type="protein sequence ID" value="GAA1102377.1"/>
    <property type="molecule type" value="Genomic_DNA"/>
</dbReference>
<feature type="transmembrane region" description="Helical" evidence="5">
    <location>
        <begin position="147"/>
        <end position="165"/>
    </location>
</feature>
<keyword evidence="7" id="KW-0378">Hydrolase</keyword>
<sequence length="201" mass="21505">MRTLVGMTSEQESSRWADAATVIGTFVGVLWLLEMIDQIANNRLDGLGIEPREADGLWGILFAPLLHSGWGHLAANTLPLLILGFLILMSGITVWARATAIIWVVGGVGTWLTGGENTLHLGASVLIFGWLVFLIMRGFFNRSVGQILIGLVVLAIYGSILWGVFPGTPGVSWQGHLFGAIGGGLAAFWMAERGPRVPATV</sequence>
<dbReference type="Proteomes" id="UP001501581">
    <property type="component" value="Unassembled WGS sequence"/>
</dbReference>
<evidence type="ECO:0000313" key="8">
    <source>
        <dbReference type="Proteomes" id="UP001501581"/>
    </source>
</evidence>
<feature type="domain" description="Peptidase S54 rhomboid" evidence="6">
    <location>
        <begin position="56"/>
        <end position="191"/>
    </location>
</feature>
<dbReference type="GO" id="GO:0006508">
    <property type="term" value="P:proteolysis"/>
    <property type="evidence" value="ECO:0007669"/>
    <property type="project" value="UniProtKB-KW"/>
</dbReference>
<dbReference type="InterPro" id="IPR035952">
    <property type="entry name" value="Rhomboid-like_sf"/>
</dbReference>
<feature type="transmembrane region" description="Helical" evidence="5">
    <location>
        <begin position="16"/>
        <end position="36"/>
    </location>
</feature>
<accession>A0ABN1TU56</accession>
<evidence type="ECO:0000256" key="1">
    <source>
        <dbReference type="ARBA" id="ARBA00004141"/>
    </source>
</evidence>
<evidence type="ECO:0000313" key="7">
    <source>
        <dbReference type="EMBL" id="GAA1102377.1"/>
    </source>
</evidence>
<feature type="transmembrane region" description="Helical" evidence="5">
    <location>
        <begin position="80"/>
        <end position="106"/>
    </location>
</feature>
<keyword evidence="7" id="KW-0645">Protease</keyword>
<organism evidence="7 8">
    <name type="scientific">Nocardioides dubius</name>
    <dbReference type="NCBI Taxonomy" id="317019"/>
    <lineage>
        <taxon>Bacteria</taxon>
        <taxon>Bacillati</taxon>
        <taxon>Actinomycetota</taxon>
        <taxon>Actinomycetes</taxon>
        <taxon>Propionibacteriales</taxon>
        <taxon>Nocardioidaceae</taxon>
        <taxon>Nocardioides</taxon>
    </lineage>
</organism>
<feature type="transmembrane region" description="Helical" evidence="5">
    <location>
        <begin position="118"/>
        <end position="140"/>
    </location>
</feature>
<evidence type="ECO:0000259" key="6">
    <source>
        <dbReference type="Pfam" id="PF01694"/>
    </source>
</evidence>
<keyword evidence="4 5" id="KW-0472">Membrane</keyword>
<dbReference type="Gene3D" id="1.20.1540.10">
    <property type="entry name" value="Rhomboid-like"/>
    <property type="match status" value="1"/>
</dbReference>
<evidence type="ECO:0000256" key="5">
    <source>
        <dbReference type="SAM" id="Phobius"/>
    </source>
</evidence>